<reference evidence="3" key="1">
    <citation type="submission" date="2018-12" db="EMBL/GenBank/DDBJ databases">
        <title>Tengunoibacter tsumagoiensis gen. nov., sp. nov., Dictyobacter kobayashii sp. nov., D. alpinus sp. nov., and D. joshuensis sp. nov. and description of Dictyobacteraceae fam. nov. within the order Ktedonobacterales isolated from Tengu-no-mugimeshi.</title>
        <authorList>
            <person name="Wang C.M."/>
            <person name="Zheng Y."/>
            <person name="Sakai Y."/>
            <person name="Toyoda A."/>
            <person name="Minakuchi Y."/>
            <person name="Abe K."/>
            <person name="Yokota A."/>
            <person name="Yabe S."/>
        </authorList>
    </citation>
    <scope>NUCLEOTIDE SEQUENCE [LARGE SCALE GENOMIC DNA]</scope>
    <source>
        <strain evidence="3">S-27</strain>
    </source>
</reference>
<keyword evidence="3" id="KW-1185">Reference proteome</keyword>
<dbReference type="EMBL" id="BIFQ01000001">
    <property type="protein sequence ID" value="GCE05708.1"/>
    <property type="molecule type" value="Genomic_DNA"/>
</dbReference>
<organism evidence="2 3">
    <name type="scientific">Dictyobacter aurantiacus</name>
    <dbReference type="NCBI Taxonomy" id="1936993"/>
    <lineage>
        <taxon>Bacteria</taxon>
        <taxon>Bacillati</taxon>
        <taxon>Chloroflexota</taxon>
        <taxon>Ktedonobacteria</taxon>
        <taxon>Ktedonobacterales</taxon>
        <taxon>Dictyobacteraceae</taxon>
        <taxon>Dictyobacter</taxon>
    </lineage>
</organism>
<accession>A0A401ZG92</accession>
<comment type="caution">
    <text evidence="2">The sequence shown here is derived from an EMBL/GenBank/DDBJ whole genome shotgun (WGS) entry which is preliminary data.</text>
</comment>
<proteinExistence type="predicted"/>
<sequence length="79" mass="7789">MGDTPSPPAGGLAALLHHPLMKAGMQRTSSKPGQARHLRGGDARGGSPLTGGAGAVPPVLPSLPRRPQGGIKGVQGPPC</sequence>
<gene>
    <name evidence="2" type="ORF">KDAU_30370</name>
</gene>
<evidence type="ECO:0000256" key="1">
    <source>
        <dbReference type="SAM" id="MobiDB-lite"/>
    </source>
</evidence>
<evidence type="ECO:0000313" key="2">
    <source>
        <dbReference type="EMBL" id="GCE05708.1"/>
    </source>
</evidence>
<protein>
    <submittedName>
        <fullName evidence="2">Uncharacterized protein</fullName>
    </submittedName>
</protein>
<dbReference type="Proteomes" id="UP000287224">
    <property type="component" value="Unassembled WGS sequence"/>
</dbReference>
<feature type="region of interest" description="Disordered" evidence="1">
    <location>
        <begin position="21"/>
        <end position="79"/>
    </location>
</feature>
<dbReference type="AlphaFoldDB" id="A0A401ZG92"/>
<name>A0A401ZG92_9CHLR</name>
<evidence type="ECO:0000313" key="3">
    <source>
        <dbReference type="Proteomes" id="UP000287224"/>
    </source>
</evidence>